<evidence type="ECO:0000256" key="3">
    <source>
        <dbReference type="ARBA" id="ARBA00005029"/>
    </source>
</evidence>
<dbReference type="InterPro" id="IPR010961">
    <property type="entry name" value="4pyrrol_synth_NH2levulA_synth"/>
</dbReference>
<evidence type="ECO:0000256" key="1">
    <source>
        <dbReference type="ARBA" id="ARBA00001933"/>
    </source>
</evidence>
<accession>A0AAD5S8U3</accession>
<dbReference type="GO" id="GO:0030170">
    <property type="term" value="F:pyridoxal phosphate binding"/>
    <property type="evidence" value="ECO:0007669"/>
    <property type="project" value="UniProtKB-UniRule"/>
</dbReference>
<sequence>MEAFLTQVSRNCPFLRRTPVSALRQLSTMPAKRQDIPNPLGQPKTALVAAAQQCPVMSKAIAIKQAGGESGARNISTTPACPYAAAAAAPMPETAYVHPGVYLGHTQQHPAPPQPMAAPVPQHVPQPMPPRPMKEKVAPVQTASTPFDYESFYQHELEKKHKDKSYRYFNNINRLAQAFPTAHTGTGEHVTVWCSNDYLGMSKHPKVLESMKETLDKYGAGAGGTRNIAGNAQLHLSLERELAALHNKPAALVFSSCFVANDATISTLASKLPGCVIFSDSSNHASMIQGIRHSGAQKKIFRHNDVAHLEQLLQSVDINTPKLIAFESVYSMCGSIGPIKEIAALAKKYNAITFLDEVHAVGMYGRGAGGVAEYIEAMESMDIITGTLGKAFGVVGGYIAASTALVDMIRSYAPGFIFTTSLPPAVVGGALTSIRHLRTSQAERTGQQLNTRALKSRLSDLGIPVVPNPSHIVPVLIGDAETAKSVSDELLYKYKIYVQSINYPTVAKGEERLRITPTPGHSEEHMDYLVGALQTIWHERELKVESDWEREGGRAGVGKGCSVEQLVVERDLVVDEWQPERMVAAA</sequence>
<comment type="cofactor">
    <cofactor evidence="1 10">
        <name>pyridoxal 5'-phosphate</name>
        <dbReference type="ChEBI" id="CHEBI:597326"/>
    </cofactor>
</comment>
<dbReference type="Proteomes" id="UP001212841">
    <property type="component" value="Unassembled WGS sequence"/>
</dbReference>
<dbReference type="Gene3D" id="3.90.1150.10">
    <property type="entry name" value="Aspartate Aminotransferase, domain 1"/>
    <property type="match status" value="1"/>
</dbReference>
<evidence type="ECO:0000259" key="12">
    <source>
        <dbReference type="Pfam" id="PF00155"/>
    </source>
</evidence>
<dbReference type="InterPro" id="IPR015421">
    <property type="entry name" value="PyrdxlP-dep_Trfase_major"/>
</dbReference>
<keyword evidence="11" id="KW-0496">Mitochondrion</keyword>
<name>A0AAD5S8U3_9FUNG</name>
<reference evidence="13" key="1">
    <citation type="submission" date="2020-05" db="EMBL/GenBank/DDBJ databases">
        <title>Phylogenomic resolution of chytrid fungi.</title>
        <authorList>
            <person name="Stajich J.E."/>
            <person name="Amses K."/>
            <person name="Simmons R."/>
            <person name="Seto K."/>
            <person name="Myers J."/>
            <person name="Bonds A."/>
            <person name="Quandt C.A."/>
            <person name="Barry K."/>
            <person name="Liu P."/>
            <person name="Grigoriev I."/>
            <person name="Longcore J.E."/>
            <person name="James T.Y."/>
        </authorList>
    </citation>
    <scope>NUCLEOTIDE SEQUENCE</scope>
    <source>
        <strain evidence="13">JEL0318</strain>
    </source>
</reference>
<dbReference type="GO" id="GO:0005759">
    <property type="term" value="C:mitochondrial matrix"/>
    <property type="evidence" value="ECO:0007669"/>
    <property type="project" value="UniProtKB-SubCell"/>
</dbReference>
<dbReference type="InterPro" id="IPR015422">
    <property type="entry name" value="PyrdxlP-dep_Trfase_small"/>
</dbReference>
<feature type="domain" description="Aminotransferase class I/classII large" evidence="12">
    <location>
        <begin position="189"/>
        <end position="533"/>
    </location>
</feature>
<evidence type="ECO:0000256" key="11">
    <source>
        <dbReference type="RuleBase" id="RU910713"/>
    </source>
</evidence>
<organism evidence="13 14">
    <name type="scientific">Rhizophlyctis rosea</name>
    <dbReference type="NCBI Taxonomy" id="64517"/>
    <lineage>
        <taxon>Eukaryota</taxon>
        <taxon>Fungi</taxon>
        <taxon>Fungi incertae sedis</taxon>
        <taxon>Chytridiomycota</taxon>
        <taxon>Chytridiomycota incertae sedis</taxon>
        <taxon>Chytridiomycetes</taxon>
        <taxon>Rhizophlyctidales</taxon>
        <taxon>Rhizophlyctidaceae</taxon>
        <taxon>Rhizophlyctis</taxon>
    </lineage>
</organism>
<evidence type="ECO:0000313" key="14">
    <source>
        <dbReference type="Proteomes" id="UP001212841"/>
    </source>
</evidence>
<dbReference type="Pfam" id="PF00155">
    <property type="entry name" value="Aminotran_1_2"/>
    <property type="match status" value="1"/>
</dbReference>
<dbReference type="NCBIfam" id="TIGR01821">
    <property type="entry name" value="5aminolev_synth"/>
    <property type="match status" value="1"/>
</dbReference>
<dbReference type="CDD" id="cd06454">
    <property type="entry name" value="KBL_like"/>
    <property type="match status" value="1"/>
</dbReference>
<proteinExistence type="inferred from homology"/>
<keyword evidence="14" id="KW-1185">Reference proteome</keyword>
<dbReference type="SUPFAM" id="SSF53383">
    <property type="entry name" value="PLP-dependent transferases"/>
    <property type="match status" value="1"/>
</dbReference>
<dbReference type="EC" id="2.3.1.37" evidence="11"/>
<keyword evidence="6 10" id="KW-0663">Pyridoxal phosphate</keyword>
<dbReference type="PROSITE" id="PS00599">
    <property type="entry name" value="AA_TRANSFER_CLASS_2"/>
    <property type="match status" value="1"/>
</dbReference>
<evidence type="ECO:0000256" key="8">
    <source>
        <dbReference type="ARBA" id="ARBA00023315"/>
    </source>
</evidence>
<evidence type="ECO:0000256" key="2">
    <source>
        <dbReference type="ARBA" id="ARBA00003076"/>
    </source>
</evidence>
<keyword evidence="8 11" id="KW-0012">Acyltransferase</keyword>
<dbReference type="AlphaFoldDB" id="A0AAD5S8U3"/>
<evidence type="ECO:0000256" key="5">
    <source>
        <dbReference type="ARBA" id="ARBA00022679"/>
    </source>
</evidence>
<comment type="pathway">
    <text evidence="3 11">Porphyrin-containing compound metabolism; protoporphyrin-IX biosynthesis; 5-aminolevulinate from glycine: step 1/1.</text>
</comment>
<evidence type="ECO:0000256" key="9">
    <source>
        <dbReference type="ARBA" id="ARBA00047654"/>
    </source>
</evidence>
<evidence type="ECO:0000313" key="13">
    <source>
        <dbReference type="EMBL" id="KAJ3047573.1"/>
    </source>
</evidence>
<dbReference type="FunFam" id="3.40.640.10:FF:000006">
    <property type="entry name" value="5-aminolevulinate synthase, mitochondrial"/>
    <property type="match status" value="1"/>
</dbReference>
<evidence type="ECO:0000256" key="4">
    <source>
        <dbReference type="ARBA" id="ARBA00008392"/>
    </source>
</evidence>
<dbReference type="EMBL" id="JADGJD010000937">
    <property type="protein sequence ID" value="KAJ3047573.1"/>
    <property type="molecule type" value="Genomic_DNA"/>
</dbReference>
<dbReference type="Gene3D" id="3.40.640.10">
    <property type="entry name" value="Type I PLP-dependent aspartate aminotransferase-like (Major domain)"/>
    <property type="match status" value="1"/>
</dbReference>
<gene>
    <name evidence="13" type="primary">HEM1</name>
    <name evidence="13" type="ORF">HK097_011413</name>
</gene>
<comment type="subcellular location">
    <subcellularLocation>
        <location evidence="11">Mitochondrion matrix</location>
    </subcellularLocation>
</comment>
<comment type="caution">
    <text evidence="13">The sequence shown here is derived from an EMBL/GenBank/DDBJ whole genome shotgun (WGS) entry which is preliminary data.</text>
</comment>
<dbReference type="GO" id="GO:0006782">
    <property type="term" value="P:protoporphyrinogen IX biosynthetic process"/>
    <property type="evidence" value="ECO:0007669"/>
    <property type="project" value="UniProtKB-UniRule"/>
</dbReference>
<comment type="function">
    <text evidence="2">Catalyzes the synthesis of 5-aminolevulinate (ALA) from succinyl-CoA and glycine, the first and rate-limiting step in heme biosynthesis.</text>
</comment>
<comment type="catalytic activity">
    <reaction evidence="9 11">
        <text>succinyl-CoA + glycine + H(+) = 5-aminolevulinate + CO2 + CoA</text>
        <dbReference type="Rhea" id="RHEA:12921"/>
        <dbReference type="ChEBI" id="CHEBI:15378"/>
        <dbReference type="ChEBI" id="CHEBI:16526"/>
        <dbReference type="ChEBI" id="CHEBI:57287"/>
        <dbReference type="ChEBI" id="CHEBI:57292"/>
        <dbReference type="ChEBI" id="CHEBI:57305"/>
        <dbReference type="ChEBI" id="CHEBI:356416"/>
        <dbReference type="EC" id="2.3.1.37"/>
    </reaction>
</comment>
<comment type="similarity">
    <text evidence="4 10">Belongs to the class-II pyridoxal-phosphate-dependent aminotransferase family.</text>
</comment>
<evidence type="ECO:0000256" key="6">
    <source>
        <dbReference type="ARBA" id="ARBA00022898"/>
    </source>
</evidence>
<dbReference type="PANTHER" id="PTHR13693:SF102">
    <property type="entry name" value="2-AMINO-3-KETOBUTYRATE COENZYME A LIGASE, MITOCHONDRIAL"/>
    <property type="match status" value="1"/>
</dbReference>
<dbReference type="GO" id="GO:0003870">
    <property type="term" value="F:5-aminolevulinate synthase activity"/>
    <property type="evidence" value="ECO:0007669"/>
    <property type="project" value="UniProtKB-EC"/>
</dbReference>
<dbReference type="InterPro" id="IPR050087">
    <property type="entry name" value="AON_synthase_class-II"/>
</dbReference>
<protein>
    <recommendedName>
        <fullName evidence="11">5-aminolevulinate synthase</fullName>
        <ecNumber evidence="11">2.3.1.37</ecNumber>
    </recommendedName>
    <alternativeName>
        <fullName evidence="11">5-aminolevulinic acid synthase</fullName>
    </alternativeName>
    <alternativeName>
        <fullName evidence="11">Delta-ALA synthase</fullName>
    </alternativeName>
    <alternativeName>
        <fullName evidence="11">Delta-aminolevulinate synthase</fullName>
    </alternativeName>
</protein>
<keyword evidence="7 11" id="KW-0350">Heme biosynthesis</keyword>
<dbReference type="InterPro" id="IPR001917">
    <property type="entry name" value="Aminotrans_II_pyridoxalP_BS"/>
</dbReference>
<evidence type="ECO:0000256" key="10">
    <source>
        <dbReference type="RuleBase" id="RU003693"/>
    </source>
</evidence>
<evidence type="ECO:0000256" key="7">
    <source>
        <dbReference type="ARBA" id="ARBA00023133"/>
    </source>
</evidence>
<keyword evidence="5 11" id="KW-0808">Transferase</keyword>
<dbReference type="InterPro" id="IPR015424">
    <property type="entry name" value="PyrdxlP-dep_Trfase"/>
</dbReference>
<dbReference type="InterPro" id="IPR004839">
    <property type="entry name" value="Aminotransferase_I/II_large"/>
</dbReference>
<dbReference type="PANTHER" id="PTHR13693">
    <property type="entry name" value="CLASS II AMINOTRANSFERASE/8-AMINO-7-OXONONANOATE SYNTHASE"/>
    <property type="match status" value="1"/>
</dbReference>